<dbReference type="PANTHER" id="PTHR38468:SF1">
    <property type="entry name" value="SLL0939 PROTEIN"/>
    <property type="match status" value="1"/>
</dbReference>
<dbReference type="Pfam" id="PF07784">
    <property type="entry name" value="DUF1622"/>
    <property type="match status" value="1"/>
</dbReference>
<dbReference type="OrthoDB" id="9812897at2"/>
<organism evidence="2 3">
    <name type="scientific">Subtercola vilae</name>
    <dbReference type="NCBI Taxonomy" id="2056433"/>
    <lineage>
        <taxon>Bacteria</taxon>
        <taxon>Bacillati</taxon>
        <taxon>Actinomycetota</taxon>
        <taxon>Actinomycetes</taxon>
        <taxon>Micrococcales</taxon>
        <taxon>Microbacteriaceae</taxon>
        <taxon>Subtercola</taxon>
    </lineage>
</organism>
<feature type="transmembrane region" description="Helical" evidence="1">
    <location>
        <begin position="81"/>
        <end position="102"/>
    </location>
</feature>
<evidence type="ECO:0000313" key="3">
    <source>
        <dbReference type="Proteomes" id="UP000306192"/>
    </source>
</evidence>
<accession>A0A4T2C7L8</accession>
<sequence length="124" mass="13358">MDFQNVVEICGSLLDGAGVLIILGGAAISTALVIARIIQQKGPVYRAYRQYLGRSILLGLEFLVAADIIRTVAVTPTLDSVAVLAAIILIRTFLSFSLELEITGRWPWQTQKTPSAETDPTLGT</sequence>
<name>A0A4T2C7L8_9MICO</name>
<evidence type="ECO:0000313" key="2">
    <source>
        <dbReference type="EMBL" id="TIH40130.1"/>
    </source>
</evidence>
<keyword evidence="3" id="KW-1185">Reference proteome</keyword>
<dbReference type="RefSeq" id="WP_136640764.1">
    <property type="nucleotide sequence ID" value="NZ_QYRT01000004.1"/>
</dbReference>
<reference evidence="2 3" key="1">
    <citation type="journal article" date="2019" name="Microorganisms">
        <title>Systematic Affiliation and Genome Analysis of Subtercola vilae DB165(T) with Particular Emphasis on Cold Adaptation of an Isolate from a High-Altitude Cold Volcano Lake.</title>
        <authorList>
            <person name="Villalobos A.S."/>
            <person name="Wiese J."/>
            <person name="Imhoff J.F."/>
            <person name="Dorador C."/>
            <person name="Keller A."/>
            <person name="Hentschel U."/>
        </authorList>
    </citation>
    <scope>NUCLEOTIDE SEQUENCE [LARGE SCALE GENOMIC DNA]</scope>
    <source>
        <strain evidence="2 3">DB165</strain>
    </source>
</reference>
<dbReference type="Proteomes" id="UP000306192">
    <property type="component" value="Unassembled WGS sequence"/>
</dbReference>
<keyword evidence="1" id="KW-0472">Membrane</keyword>
<feature type="transmembrane region" description="Helical" evidence="1">
    <location>
        <begin position="51"/>
        <end position="69"/>
    </location>
</feature>
<evidence type="ECO:0000256" key="1">
    <source>
        <dbReference type="SAM" id="Phobius"/>
    </source>
</evidence>
<gene>
    <name evidence="2" type="ORF">D4765_03105</name>
</gene>
<proteinExistence type="predicted"/>
<feature type="transmembrane region" description="Helical" evidence="1">
    <location>
        <begin position="20"/>
        <end position="39"/>
    </location>
</feature>
<dbReference type="PANTHER" id="PTHR38468">
    <property type="entry name" value="SLL0939 PROTEIN"/>
    <property type="match status" value="1"/>
</dbReference>
<dbReference type="AlphaFoldDB" id="A0A4T2C7L8"/>
<protein>
    <submittedName>
        <fullName evidence="2">DUF1622 domain-containing protein</fullName>
    </submittedName>
</protein>
<dbReference type="EMBL" id="QYRT01000004">
    <property type="protein sequence ID" value="TIH40130.1"/>
    <property type="molecule type" value="Genomic_DNA"/>
</dbReference>
<comment type="caution">
    <text evidence="2">The sequence shown here is derived from an EMBL/GenBank/DDBJ whole genome shotgun (WGS) entry which is preliminary data.</text>
</comment>
<dbReference type="InterPro" id="IPR012427">
    <property type="entry name" value="DUF1622"/>
</dbReference>
<keyword evidence="1" id="KW-1133">Transmembrane helix</keyword>
<keyword evidence="1" id="KW-0812">Transmembrane</keyword>